<sequence length="80" mass="9428">MNSTGSKLVLDKRLFSKDDQTGSIAVQTKNRMNTGHNIVFGIIAGKIVRQSMRRRFYRWMNKHICRLINYNKVRILINNF</sequence>
<name>A0A645I9T9_9ZZZZ</name>
<dbReference type="AlphaFoldDB" id="A0A645I9T9"/>
<organism evidence="1">
    <name type="scientific">bioreactor metagenome</name>
    <dbReference type="NCBI Taxonomy" id="1076179"/>
    <lineage>
        <taxon>unclassified sequences</taxon>
        <taxon>metagenomes</taxon>
        <taxon>ecological metagenomes</taxon>
    </lineage>
</organism>
<accession>A0A645I9T9</accession>
<dbReference type="EMBL" id="VSSQ01109702">
    <property type="protein sequence ID" value="MPN47870.1"/>
    <property type="molecule type" value="Genomic_DNA"/>
</dbReference>
<reference evidence="1" key="1">
    <citation type="submission" date="2019-08" db="EMBL/GenBank/DDBJ databases">
        <authorList>
            <person name="Kucharzyk K."/>
            <person name="Murdoch R.W."/>
            <person name="Higgins S."/>
            <person name="Loffler F."/>
        </authorList>
    </citation>
    <scope>NUCLEOTIDE SEQUENCE</scope>
</reference>
<proteinExistence type="predicted"/>
<evidence type="ECO:0000313" key="1">
    <source>
        <dbReference type="EMBL" id="MPN47870.1"/>
    </source>
</evidence>
<gene>
    <name evidence="1" type="ORF">SDC9_195474</name>
</gene>
<comment type="caution">
    <text evidence="1">The sequence shown here is derived from an EMBL/GenBank/DDBJ whole genome shotgun (WGS) entry which is preliminary data.</text>
</comment>
<protein>
    <submittedName>
        <fullName evidence="1">Uncharacterized protein</fullName>
    </submittedName>
</protein>